<dbReference type="AlphaFoldDB" id="A0A0A8YKR5"/>
<evidence type="ECO:0000313" key="1">
    <source>
        <dbReference type="EMBL" id="JAD26030.1"/>
    </source>
</evidence>
<organism evidence="1">
    <name type="scientific">Arundo donax</name>
    <name type="common">Giant reed</name>
    <name type="synonym">Donax arundinaceus</name>
    <dbReference type="NCBI Taxonomy" id="35708"/>
    <lineage>
        <taxon>Eukaryota</taxon>
        <taxon>Viridiplantae</taxon>
        <taxon>Streptophyta</taxon>
        <taxon>Embryophyta</taxon>
        <taxon>Tracheophyta</taxon>
        <taxon>Spermatophyta</taxon>
        <taxon>Magnoliopsida</taxon>
        <taxon>Liliopsida</taxon>
        <taxon>Poales</taxon>
        <taxon>Poaceae</taxon>
        <taxon>PACMAD clade</taxon>
        <taxon>Arundinoideae</taxon>
        <taxon>Arundineae</taxon>
        <taxon>Arundo</taxon>
    </lineage>
</organism>
<reference evidence="1" key="2">
    <citation type="journal article" date="2015" name="Data Brief">
        <title>Shoot transcriptome of the giant reed, Arundo donax.</title>
        <authorList>
            <person name="Barrero R.A."/>
            <person name="Guerrero F.D."/>
            <person name="Moolhuijzen P."/>
            <person name="Goolsby J.A."/>
            <person name="Tidwell J."/>
            <person name="Bellgard S.E."/>
            <person name="Bellgard M.I."/>
        </authorList>
    </citation>
    <scope>NUCLEOTIDE SEQUENCE</scope>
    <source>
        <tissue evidence="1">Shoot tissue taken approximately 20 cm above the soil surface</tissue>
    </source>
</reference>
<reference evidence="1" key="1">
    <citation type="submission" date="2014-09" db="EMBL/GenBank/DDBJ databases">
        <authorList>
            <person name="Magalhaes I.L.F."/>
            <person name="Oliveira U."/>
            <person name="Santos F.R."/>
            <person name="Vidigal T.H.D.A."/>
            <person name="Brescovit A.D."/>
            <person name="Santos A.J."/>
        </authorList>
    </citation>
    <scope>NUCLEOTIDE SEQUENCE</scope>
    <source>
        <tissue evidence="1">Shoot tissue taken approximately 20 cm above the soil surface</tissue>
    </source>
</reference>
<dbReference type="EMBL" id="GBRH01271865">
    <property type="protein sequence ID" value="JAD26030.1"/>
    <property type="molecule type" value="Transcribed_RNA"/>
</dbReference>
<proteinExistence type="predicted"/>
<protein>
    <submittedName>
        <fullName evidence="1">Uncharacterized protein</fullName>
    </submittedName>
</protein>
<sequence>MSHLFIPGSHCSMLHFHFLGRLEGFISYGRRRHFWHISQHTQCSSITTGAGSVGAAFAVDILAGGGICIFCSSEAVCLSCFTLEEISLLKVPGISKSLSLSFFQYFSFGRRSPKPLPFSNISCSFPPQDPSGTLSLTSLCDFALGFFLVWLDLDFMSFFLSLTATEE</sequence>
<name>A0A0A8YKR5_ARUDO</name>
<accession>A0A0A8YKR5</accession>